<dbReference type="AlphaFoldDB" id="A0A9P7YPJ0"/>
<keyword evidence="3" id="KW-0732">Signal</keyword>
<dbReference type="PANTHER" id="PTHR33753">
    <property type="entry name" value="1,4-BETA-D-GLUCAN CELLOBIOHYDROLASE B"/>
    <property type="match status" value="1"/>
</dbReference>
<evidence type="ECO:0000313" key="11">
    <source>
        <dbReference type="Proteomes" id="UP000824998"/>
    </source>
</evidence>
<sequence>MEYLWWHNAIYTRWSLPVASWKFVHFPNHVHFASNCALDGGSYASTYGFTTSGNALRPNFVTRASQKNIDSRLCHMAGDDKYQTFNKFNQEFTFDVDTSKLPCGLNGGLDMVRMDSDSELSSFPNNKACAKYSIGYCDAQANVEGLIPSSNDVST</sequence>
<dbReference type="GO" id="GO:0030245">
    <property type="term" value="P:cellulose catabolic process"/>
    <property type="evidence" value="ECO:0007669"/>
    <property type="project" value="UniProtKB-KW"/>
</dbReference>
<proteinExistence type="inferred from homology"/>
<dbReference type="SUPFAM" id="SSF49899">
    <property type="entry name" value="Concanavalin A-like lectins/glucanases"/>
    <property type="match status" value="1"/>
</dbReference>
<keyword evidence="6" id="KW-0119">Carbohydrate metabolism</keyword>
<evidence type="ECO:0000256" key="3">
    <source>
        <dbReference type="ARBA" id="ARBA00022729"/>
    </source>
</evidence>
<keyword evidence="5 9" id="KW-0136">Cellulose degradation</keyword>
<dbReference type="InterPro" id="IPR013320">
    <property type="entry name" value="ConA-like_dom_sf"/>
</dbReference>
<dbReference type="InterPro" id="IPR037019">
    <property type="entry name" value="Glyco_hydro_7_sf"/>
</dbReference>
<dbReference type="PRINTS" id="PR00734">
    <property type="entry name" value="GLHYDRLASE7"/>
</dbReference>
<keyword evidence="7 9" id="KW-0326">Glycosidase</keyword>
<name>A0A9P7YPJ0_9HELO</name>
<evidence type="ECO:0000256" key="7">
    <source>
        <dbReference type="ARBA" id="ARBA00023295"/>
    </source>
</evidence>
<evidence type="ECO:0000256" key="2">
    <source>
        <dbReference type="ARBA" id="ARBA00006044"/>
    </source>
</evidence>
<keyword evidence="8 9" id="KW-0624">Polysaccharide degradation</keyword>
<evidence type="ECO:0000256" key="4">
    <source>
        <dbReference type="ARBA" id="ARBA00022801"/>
    </source>
</evidence>
<organism evidence="10 11">
    <name type="scientific">Amylocarpus encephaloides</name>
    <dbReference type="NCBI Taxonomy" id="45428"/>
    <lineage>
        <taxon>Eukaryota</taxon>
        <taxon>Fungi</taxon>
        <taxon>Dikarya</taxon>
        <taxon>Ascomycota</taxon>
        <taxon>Pezizomycotina</taxon>
        <taxon>Leotiomycetes</taxon>
        <taxon>Helotiales</taxon>
        <taxon>Helotiales incertae sedis</taxon>
        <taxon>Amylocarpus</taxon>
    </lineage>
</organism>
<evidence type="ECO:0000313" key="10">
    <source>
        <dbReference type="EMBL" id="KAG9236793.1"/>
    </source>
</evidence>
<accession>A0A9P7YPJ0</accession>
<comment type="catalytic activity">
    <reaction evidence="1">
        <text>Hydrolysis of (1-&gt;4)-beta-D-glucosidic linkages in cellulose and cellotetraose, releasing cellobiose from the non-reducing ends of the chains.</text>
        <dbReference type="EC" id="3.2.1.91"/>
    </reaction>
</comment>
<evidence type="ECO:0000256" key="9">
    <source>
        <dbReference type="RuleBase" id="RU361164"/>
    </source>
</evidence>
<comment type="caution">
    <text evidence="10">The sequence shown here is derived from an EMBL/GenBank/DDBJ whole genome shotgun (WGS) entry which is preliminary data.</text>
</comment>
<comment type="similarity">
    <text evidence="2 9">Belongs to the glycosyl hydrolase 7 (cellulase C) family.</text>
</comment>
<protein>
    <recommendedName>
        <fullName evidence="9">Glucanase</fullName>
        <ecNumber evidence="9">3.2.1.-</ecNumber>
    </recommendedName>
</protein>
<dbReference type="EC" id="3.2.1.-" evidence="9"/>
<gene>
    <name evidence="10" type="ORF">BJ875DRAFT_503130</name>
</gene>
<keyword evidence="11" id="KW-1185">Reference proteome</keyword>
<evidence type="ECO:0000256" key="1">
    <source>
        <dbReference type="ARBA" id="ARBA00001641"/>
    </source>
</evidence>
<dbReference type="InterPro" id="IPR001722">
    <property type="entry name" value="Glyco_hydro_7"/>
</dbReference>
<dbReference type="EMBL" id="MU251399">
    <property type="protein sequence ID" value="KAG9236793.1"/>
    <property type="molecule type" value="Genomic_DNA"/>
</dbReference>
<evidence type="ECO:0000256" key="8">
    <source>
        <dbReference type="ARBA" id="ARBA00023326"/>
    </source>
</evidence>
<dbReference type="Pfam" id="PF00840">
    <property type="entry name" value="Glyco_hydro_7"/>
    <property type="match status" value="1"/>
</dbReference>
<evidence type="ECO:0000256" key="6">
    <source>
        <dbReference type="ARBA" id="ARBA00023277"/>
    </source>
</evidence>
<reference evidence="10" key="1">
    <citation type="journal article" date="2021" name="IMA Fungus">
        <title>Genomic characterization of three marine fungi, including Emericellopsis atlantica sp. nov. with signatures of a generalist lifestyle and marine biomass degradation.</title>
        <authorList>
            <person name="Hagestad O.C."/>
            <person name="Hou L."/>
            <person name="Andersen J.H."/>
            <person name="Hansen E.H."/>
            <person name="Altermark B."/>
            <person name="Li C."/>
            <person name="Kuhnert E."/>
            <person name="Cox R.J."/>
            <person name="Crous P.W."/>
            <person name="Spatafora J.W."/>
            <person name="Lail K."/>
            <person name="Amirebrahimi M."/>
            <person name="Lipzen A."/>
            <person name="Pangilinan J."/>
            <person name="Andreopoulos W."/>
            <person name="Hayes R.D."/>
            <person name="Ng V."/>
            <person name="Grigoriev I.V."/>
            <person name="Jackson S.A."/>
            <person name="Sutton T.D.S."/>
            <person name="Dobson A.D.W."/>
            <person name="Rama T."/>
        </authorList>
    </citation>
    <scope>NUCLEOTIDE SEQUENCE</scope>
    <source>
        <strain evidence="10">TRa018bII</strain>
    </source>
</reference>
<dbReference type="PANTHER" id="PTHR33753:SF2">
    <property type="entry name" value="GLYCOSIDE HYDROLASE FAMILY 7 PROTEIN"/>
    <property type="match status" value="1"/>
</dbReference>
<dbReference type="GO" id="GO:0016162">
    <property type="term" value="F:cellulose 1,4-beta-cellobiosidase activity"/>
    <property type="evidence" value="ECO:0007669"/>
    <property type="project" value="UniProtKB-EC"/>
</dbReference>
<evidence type="ECO:0000256" key="5">
    <source>
        <dbReference type="ARBA" id="ARBA00023001"/>
    </source>
</evidence>
<dbReference type="Proteomes" id="UP000824998">
    <property type="component" value="Unassembled WGS sequence"/>
</dbReference>
<dbReference type="OrthoDB" id="412382at2759"/>
<keyword evidence="4 9" id="KW-0378">Hydrolase</keyword>
<dbReference type="Gene3D" id="2.70.100.10">
    <property type="entry name" value="Glycoside hydrolase, family 7, domain"/>
    <property type="match status" value="1"/>
</dbReference>